<evidence type="ECO:0000259" key="3">
    <source>
        <dbReference type="SMART" id="SM00939"/>
    </source>
</evidence>
<dbReference type="SUPFAM" id="SSF53474">
    <property type="entry name" value="alpha/beta-Hydrolases"/>
    <property type="match status" value="1"/>
</dbReference>
<dbReference type="InterPro" id="IPR029058">
    <property type="entry name" value="AB_hydrolase_fold"/>
</dbReference>
<dbReference type="AlphaFoldDB" id="A0A5C4J1P9"/>
<dbReference type="InterPro" id="IPR005674">
    <property type="entry name" value="CocE/Ser_esterase"/>
</dbReference>
<dbReference type="Gene3D" id="2.60.120.260">
    <property type="entry name" value="Galactose-binding domain-like"/>
    <property type="match status" value="1"/>
</dbReference>
<dbReference type="PANTHER" id="PTHR43056">
    <property type="entry name" value="PEPTIDASE S9 PROLYL OLIGOPEPTIDASE"/>
    <property type="match status" value="1"/>
</dbReference>
<comment type="caution">
    <text evidence="4">The sequence shown here is derived from an EMBL/GenBank/DDBJ whole genome shotgun (WGS) entry which is preliminary data.</text>
</comment>
<name>A0A5C4J1P9_9ACTN</name>
<dbReference type="OrthoDB" id="5240615at2"/>
<evidence type="ECO:0000256" key="2">
    <source>
        <dbReference type="SAM" id="MobiDB-lite"/>
    </source>
</evidence>
<organism evidence="4 5">
    <name type="scientific">Actinomadura soli</name>
    <dbReference type="NCBI Taxonomy" id="2508997"/>
    <lineage>
        <taxon>Bacteria</taxon>
        <taxon>Bacillati</taxon>
        <taxon>Actinomycetota</taxon>
        <taxon>Actinomycetes</taxon>
        <taxon>Streptosporangiales</taxon>
        <taxon>Thermomonosporaceae</taxon>
        <taxon>Actinomadura</taxon>
    </lineage>
</organism>
<dbReference type="EMBL" id="VCKW01000272">
    <property type="protein sequence ID" value="TMQ90657.1"/>
    <property type="molecule type" value="Genomic_DNA"/>
</dbReference>
<evidence type="ECO:0000256" key="1">
    <source>
        <dbReference type="ARBA" id="ARBA00022801"/>
    </source>
</evidence>
<dbReference type="NCBIfam" id="TIGR00976">
    <property type="entry name" value="CocE_NonD"/>
    <property type="match status" value="1"/>
</dbReference>
<dbReference type="Gene3D" id="1.10.3020.10">
    <property type="entry name" value="alpha-amino acid ester hydrolase ( Helical cap domain)"/>
    <property type="match status" value="1"/>
</dbReference>
<evidence type="ECO:0000313" key="4">
    <source>
        <dbReference type="EMBL" id="TMQ90657.1"/>
    </source>
</evidence>
<gene>
    <name evidence="4" type="ORF">ETD83_34530</name>
</gene>
<reference evidence="4 5" key="1">
    <citation type="submission" date="2019-05" db="EMBL/GenBank/DDBJ databases">
        <title>Draft genome sequence of Actinomadura sp. 14C53.</title>
        <authorList>
            <person name="Saricaoglu S."/>
            <person name="Isik K."/>
        </authorList>
    </citation>
    <scope>NUCLEOTIDE SEQUENCE [LARGE SCALE GENOMIC DNA]</scope>
    <source>
        <strain evidence="4 5">14C53</strain>
    </source>
</reference>
<dbReference type="Pfam" id="PF02129">
    <property type="entry name" value="Peptidase_S15"/>
    <property type="match status" value="1"/>
</dbReference>
<dbReference type="Proteomes" id="UP000309174">
    <property type="component" value="Unassembled WGS sequence"/>
</dbReference>
<accession>A0A5C4J1P9</accession>
<keyword evidence="5" id="KW-1185">Reference proteome</keyword>
<dbReference type="SMART" id="SM00939">
    <property type="entry name" value="PepX_C"/>
    <property type="match status" value="1"/>
</dbReference>
<dbReference type="InterPro" id="IPR013736">
    <property type="entry name" value="Xaa-Pro_dipept_C"/>
</dbReference>
<evidence type="ECO:0000313" key="5">
    <source>
        <dbReference type="Proteomes" id="UP000309174"/>
    </source>
</evidence>
<keyword evidence="1 4" id="KW-0378">Hydrolase</keyword>
<feature type="region of interest" description="Disordered" evidence="2">
    <location>
        <begin position="332"/>
        <end position="358"/>
    </location>
</feature>
<dbReference type="InterPro" id="IPR008979">
    <property type="entry name" value="Galactose-bd-like_sf"/>
</dbReference>
<proteinExistence type="predicted"/>
<dbReference type="Pfam" id="PF08530">
    <property type="entry name" value="PepX_C"/>
    <property type="match status" value="1"/>
</dbReference>
<dbReference type="InterPro" id="IPR000383">
    <property type="entry name" value="Xaa-Pro-like_dom"/>
</dbReference>
<feature type="domain" description="Xaa-Pro dipeptidyl-peptidase C-terminal" evidence="3">
    <location>
        <begin position="268"/>
        <end position="494"/>
    </location>
</feature>
<sequence>MADGVVLVADLYRPRGAGPMPVVLMRTPYGKRQPAIRLFAVLLARRGFQVVVQNVRGVHGSGGEFRAFHHEKEDGLATLKWLRAQPWCDGRVAMVGASYLGFTGWAVAPYADPPLEAMGVGITASEFVSSFYPGGALALHNTLVWSSSLGTRDGAKSPFHRRRVRQAMRYLPVGEADEAAIGRPEPFLREVTAHAEPGDDFWKATDHSAAVPATTTPTTMVTGWWDLFLRRQLRDFTALHAAGRQVRITIGPWGHDAKSLRATLHDQVSWLDAHLNGNQARLRQAPVRLHLQKADRWLDFDEWPPPETRPTPLYLAQTLVWDNPTDVEPATFTYDPLDPTPTVGGPLLSPGRGGQRDNTRIERRDDVVVLTGAPLERNLDLIGTVSATIFARTSTGHGDLFVRLCDVDGNGVSRNVTDGILRITTPGVVRAEIEMHPTAYRFLRGHRLRVMLAGGAFPRFARNHGTGEPAAQAVASRRVHVEIFRDAGHPSTVHLPVWDA</sequence>
<dbReference type="InterPro" id="IPR050585">
    <property type="entry name" value="Xaa-Pro_dipeptidyl-ppase/CocE"/>
</dbReference>
<dbReference type="SUPFAM" id="SSF49785">
    <property type="entry name" value="Galactose-binding domain-like"/>
    <property type="match status" value="1"/>
</dbReference>
<dbReference type="PANTHER" id="PTHR43056:SF10">
    <property type="entry name" value="COCE_NOND FAMILY, PUTATIVE (AFU_ORTHOLOGUE AFUA_7G00600)-RELATED"/>
    <property type="match status" value="1"/>
</dbReference>
<protein>
    <submittedName>
        <fullName evidence="4">CocE/NonD family hydrolase</fullName>
    </submittedName>
</protein>
<dbReference type="GO" id="GO:0008239">
    <property type="term" value="F:dipeptidyl-peptidase activity"/>
    <property type="evidence" value="ECO:0007669"/>
    <property type="project" value="InterPro"/>
</dbReference>
<dbReference type="Gene3D" id="3.40.50.1820">
    <property type="entry name" value="alpha/beta hydrolase"/>
    <property type="match status" value="1"/>
</dbReference>